<organism evidence="2">
    <name type="scientific">viral metagenome</name>
    <dbReference type="NCBI Taxonomy" id="1070528"/>
    <lineage>
        <taxon>unclassified sequences</taxon>
        <taxon>metagenomes</taxon>
        <taxon>organismal metagenomes</taxon>
    </lineage>
</organism>
<feature type="transmembrane region" description="Helical" evidence="1">
    <location>
        <begin position="18"/>
        <end position="36"/>
    </location>
</feature>
<accession>A0A6C0JFG4</accession>
<dbReference type="EMBL" id="MN740383">
    <property type="protein sequence ID" value="QHU03590.1"/>
    <property type="molecule type" value="Genomic_DNA"/>
</dbReference>
<reference evidence="2" key="1">
    <citation type="journal article" date="2020" name="Nature">
        <title>Giant virus diversity and host interactions through global metagenomics.</title>
        <authorList>
            <person name="Schulz F."/>
            <person name="Roux S."/>
            <person name="Paez-Espino D."/>
            <person name="Jungbluth S."/>
            <person name="Walsh D.A."/>
            <person name="Denef V.J."/>
            <person name="McMahon K.D."/>
            <person name="Konstantinidis K.T."/>
            <person name="Eloe-Fadrosh E.A."/>
            <person name="Kyrpides N.C."/>
            <person name="Woyke T."/>
        </authorList>
    </citation>
    <scope>NUCLEOTIDE SEQUENCE</scope>
    <source>
        <strain evidence="2">GVMAG-M-3300027206-1</strain>
    </source>
</reference>
<name>A0A6C0JFG4_9ZZZZ</name>
<sequence>MFKEIVKAENKSDMLTELLVFVLNVLIATFILRVAWNRALVPHISALKPIKTMLDAFFLALSINILKGV</sequence>
<keyword evidence="1" id="KW-0812">Transmembrane</keyword>
<protein>
    <submittedName>
        <fullName evidence="2">Uncharacterized protein</fullName>
    </submittedName>
</protein>
<evidence type="ECO:0000313" key="2">
    <source>
        <dbReference type="EMBL" id="QHU03590.1"/>
    </source>
</evidence>
<keyword evidence="1" id="KW-1133">Transmembrane helix</keyword>
<evidence type="ECO:0000256" key="1">
    <source>
        <dbReference type="SAM" id="Phobius"/>
    </source>
</evidence>
<dbReference type="AlphaFoldDB" id="A0A6C0JFG4"/>
<proteinExistence type="predicted"/>
<keyword evidence="1" id="KW-0472">Membrane</keyword>